<gene>
    <name evidence="1" type="ORF">KC01_LOCUS186</name>
</gene>
<sequence>MKLSLTPKRRKKKPLLSCSVLCRIFDAGRADISKRCGQNSATTAAIVPRPIVPFVSEKNVHDPDAAERKYRRPKLQQQQILGKTNGSELQREKSLFTAIHPLFCEL</sequence>
<name>A0AAV2IQE0_KNICA</name>
<evidence type="ECO:0008006" key="3">
    <source>
        <dbReference type="Google" id="ProtNLM"/>
    </source>
</evidence>
<dbReference type="EMBL" id="OZ035823">
    <property type="protein sequence ID" value="CAL1567376.1"/>
    <property type="molecule type" value="Genomic_DNA"/>
</dbReference>
<keyword evidence="2" id="KW-1185">Reference proteome</keyword>
<proteinExistence type="predicted"/>
<evidence type="ECO:0000313" key="2">
    <source>
        <dbReference type="Proteomes" id="UP001497482"/>
    </source>
</evidence>
<dbReference type="Proteomes" id="UP001497482">
    <property type="component" value="Chromosome 1"/>
</dbReference>
<accession>A0AAV2IQE0</accession>
<protein>
    <recommendedName>
        <fullName evidence="3">Ribosomal protein S18</fullName>
    </recommendedName>
</protein>
<evidence type="ECO:0000313" key="1">
    <source>
        <dbReference type="EMBL" id="CAL1567376.1"/>
    </source>
</evidence>
<organism evidence="1 2">
    <name type="scientific">Knipowitschia caucasica</name>
    <name type="common">Caucasian dwarf goby</name>
    <name type="synonym">Pomatoschistus caucasicus</name>
    <dbReference type="NCBI Taxonomy" id="637954"/>
    <lineage>
        <taxon>Eukaryota</taxon>
        <taxon>Metazoa</taxon>
        <taxon>Chordata</taxon>
        <taxon>Craniata</taxon>
        <taxon>Vertebrata</taxon>
        <taxon>Euteleostomi</taxon>
        <taxon>Actinopterygii</taxon>
        <taxon>Neopterygii</taxon>
        <taxon>Teleostei</taxon>
        <taxon>Neoteleostei</taxon>
        <taxon>Acanthomorphata</taxon>
        <taxon>Gobiaria</taxon>
        <taxon>Gobiiformes</taxon>
        <taxon>Gobioidei</taxon>
        <taxon>Gobiidae</taxon>
        <taxon>Gobiinae</taxon>
        <taxon>Knipowitschia</taxon>
    </lineage>
</organism>
<reference evidence="1 2" key="1">
    <citation type="submission" date="2024-04" db="EMBL/GenBank/DDBJ databases">
        <authorList>
            <person name="Waldvogel A.-M."/>
            <person name="Schoenle A."/>
        </authorList>
    </citation>
    <scope>NUCLEOTIDE SEQUENCE [LARGE SCALE GENOMIC DNA]</scope>
</reference>
<dbReference type="AlphaFoldDB" id="A0AAV2IQE0"/>